<proteinExistence type="predicted"/>
<name>A0A9D4BDG0_DREPO</name>
<feature type="signal peptide" evidence="1">
    <location>
        <begin position="1"/>
        <end position="17"/>
    </location>
</feature>
<evidence type="ECO:0000256" key="1">
    <source>
        <dbReference type="SAM" id="SignalP"/>
    </source>
</evidence>
<organism evidence="2 3">
    <name type="scientific">Dreissena polymorpha</name>
    <name type="common">Zebra mussel</name>
    <name type="synonym">Mytilus polymorpha</name>
    <dbReference type="NCBI Taxonomy" id="45954"/>
    <lineage>
        <taxon>Eukaryota</taxon>
        <taxon>Metazoa</taxon>
        <taxon>Spiralia</taxon>
        <taxon>Lophotrochozoa</taxon>
        <taxon>Mollusca</taxon>
        <taxon>Bivalvia</taxon>
        <taxon>Autobranchia</taxon>
        <taxon>Heteroconchia</taxon>
        <taxon>Euheterodonta</taxon>
        <taxon>Imparidentia</taxon>
        <taxon>Neoheterodontei</taxon>
        <taxon>Myida</taxon>
        <taxon>Dreissenoidea</taxon>
        <taxon>Dreissenidae</taxon>
        <taxon>Dreissena</taxon>
    </lineage>
</organism>
<comment type="caution">
    <text evidence="2">The sequence shown here is derived from an EMBL/GenBank/DDBJ whole genome shotgun (WGS) entry which is preliminary data.</text>
</comment>
<dbReference type="AlphaFoldDB" id="A0A9D4BDG0"/>
<sequence>MLFFLVARSDLLASAASIPLCVDCLQTVRSSAKVPQLSVAMSQALQSLVHGSLCLRTGRPTGRMPVASWPYMTFFGRRPSAIRRTWPSQRKRR</sequence>
<feature type="chain" id="PRO_5039415447" description="Secreted protein" evidence="1">
    <location>
        <begin position="18"/>
        <end position="93"/>
    </location>
</feature>
<evidence type="ECO:0000313" key="3">
    <source>
        <dbReference type="Proteomes" id="UP000828390"/>
    </source>
</evidence>
<gene>
    <name evidence="2" type="ORF">DPMN_193602</name>
</gene>
<keyword evidence="3" id="KW-1185">Reference proteome</keyword>
<reference evidence="2" key="1">
    <citation type="journal article" date="2019" name="bioRxiv">
        <title>The Genome of the Zebra Mussel, Dreissena polymorpha: A Resource for Invasive Species Research.</title>
        <authorList>
            <person name="McCartney M.A."/>
            <person name="Auch B."/>
            <person name="Kono T."/>
            <person name="Mallez S."/>
            <person name="Zhang Y."/>
            <person name="Obille A."/>
            <person name="Becker A."/>
            <person name="Abrahante J.E."/>
            <person name="Garbe J."/>
            <person name="Badalamenti J.P."/>
            <person name="Herman A."/>
            <person name="Mangelson H."/>
            <person name="Liachko I."/>
            <person name="Sullivan S."/>
            <person name="Sone E.D."/>
            <person name="Koren S."/>
            <person name="Silverstein K.A.T."/>
            <person name="Beckman K.B."/>
            <person name="Gohl D.M."/>
        </authorList>
    </citation>
    <scope>NUCLEOTIDE SEQUENCE</scope>
    <source>
        <strain evidence="2">Duluth1</strain>
        <tissue evidence="2">Whole animal</tissue>
    </source>
</reference>
<keyword evidence="1" id="KW-0732">Signal</keyword>
<protein>
    <recommendedName>
        <fullName evidence="4">Secreted protein</fullName>
    </recommendedName>
</protein>
<reference evidence="2" key="2">
    <citation type="submission" date="2020-11" db="EMBL/GenBank/DDBJ databases">
        <authorList>
            <person name="McCartney M.A."/>
            <person name="Auch B."/>
            <person name="Kono T."/>
            <person name="Mallez S."/>
            <person name="Becker A."/>
            <person name="Gohl D.M."/>
            <person name="Silverstein K.A.T."/>
            <person name="Koren S."/>
            <person name="Bechman K.B."/>
            <person name="Herman A."/>
            <person name="Abrahante J.E."/>
            <person name="Garbe J."/>
        </authorList>
    </citation>
    <scope>NUCLEOTIDE SEQUENCE</scope>
    <source>
        <strain evidence="2">Duluth1</strain>
        <tissue evidence="2">Whole animal</tissue>
    </source>
</reference>
<accession>A0A9D4BDG0</accession>
<evidence type="ECO:0008006" key="4">
    <source>
        <dbReference type="Google" id="ProtNLM"/>
    </source>
</evidence>
<evidence type="ECO:0000313" key="2">
    <source>
        <dbReference type="EMBL" id="KAH3690655.1"/>
    </source>
</evidence>
<dbReference type="Proteomes" id="UP000828390">
    <property type="component" value="Unassembled WGS sequence"/>
</dbReference>
<dbReference type="EMBL" id="JAIWYP010000057">
    <property type="protein sequence ID" value="KAH3690655.1"/>
    <property type="molecule type" value="Genomic_DNA"/>
</dbReference>